<reference evidence="3" key="1">
    <citation type="submission" date="2018-01" db="EMBL/GenBank/DDBJ databases">
        <title>An insight into the sialome of Amazonian anophelines.</title>
        <authorList>
            <person name="Ribeiro J.M."/>
            <person name="Scarpassa V."/>
            <person name="Calvo E."/>
        </authorList>
    </citation>
    <scope>NUCLEOTIDE SEQUENCE</scope>
    <source>
        <tissue evidence="3">Salivary glands</tissue>
    </source>
</reference>
<organism evidence="3">
    <name type="scientific">Anopheles triannulatus</name>
    <dbReference type="NCBI Taxonomy" id="58253"/>
    <lineage>
        <taxon>Eukaryota</taxon>
        <taxon>Metazoa</taxon>
        <taxon>Ecdysozoa</taxon>
        <taxon>Arthropoda</taxon>
        <taxon>Hexapoda</taxon>
        <taxon>Insecta</taxon>
        <taxon>Pterygota</taxon>
        <taxon>Neoptera</taxon>
        <taxon>Endopterygota</taxon>
        <taxon>Diptera</taxon>
        <taxon>Nematocera</taxon>
        <taxon>Culicoidea</taxon>
        <taxon>Culicidae</taxon>
        <taxon>Anophelinae</taxon>
        <taxon>Anopheles</taxon>
    </lineage>
</organism>
<feature type="region of interest" description="Disordered" evidence="1">
    <location>
        <begin position="116"/>
        <end position="147"/>
    </location>
</feature>
<evidence type="ECO:0000313" key="3">
    <source>
        <dbReference type="EMBL" id="MBW48633.1"/>
    </source>
</evidence>
<dbReference type="AlphaFoldDB" id="A0A2M4B6F6"/>
<protein>
    <submittedName>
        <fullName evidence="3">Putative secreted protein</fullName>
    </submittedName>
</protein>
<feature type="signal peptide" evidence="2">
    <location>
        <begin position="1"/>
        <end position="23"/>
    </location>
</feature>
<evidence type="ECO:0000256" key="1">
    <source>
        <dbReference type="SAM" id="MobiDB-lite"/>
    </source>
</evidence>
<dbReference type="EMBL" id="GGFK01015312">
    <property type="protein sequence ID" value="MBW48633.1"/>
    <property type="molecule type" value="Transcribed_RNA"/>
</dbReference>
<accession>A0A2M4B6F6</accession>
<proteinExistence type="predicted"/>
<evidence type="ECO:0000256" key="2">
    <source>
        <dbReference type="SAM" id="SignalP"/>
    </source>
</evidence>
<feature type="chain" id="PRO_5014733863" evidence="2">
    <location>
        <begin position="24"/>
        <end position="147"/>
    </location>
</feature>
<keyword evidence="2" id="KW-0732">Signal</keyword>
<name>A0A2M4B6F6_9DIPT</name>
<sequence length="147" mass="15840">MPGNGSAPLLLLVVQWRLLVAIGHSPSHRGKRKVRPIQFADHPGCWNGSSGQRGPPASACDRCTGSHRRVPHGWPTVGAHSVTRTAQTVALRRGTVSSPADRCDAAFPVVPRRERNCEETNPNHGRPLLAMPAKGCSPPAADVRRNR</sequence>